<organism evidence="1 2">
    <name type="scientific">Streptomyces virginiae</name>
    <name type="common">Streptomyces cinnamonensis</name>
    <dbReference type="NCBI Taxonomy" id="1961"/>
    <lineage>
        <taxon>Bacteria</taxon>
        <taxon>Bacillati</taxon>
        <taxon>Actinomycetota</taxon>
        <taxon>Actinomycetes</taxon>
        <taxon>Kitasatosporales</taxon>
        <taxon>Streptomycetaceae</taxon>
        <taxon>Streptomyces</taxon>
    </lineage>
</organism>
<dbReference type="EMBL" id="CP108090">
    <property type="protein sequence ID" value="WUQ11639.1"/>
    <property type="molecule type" value="Genomic_DNA"/>
</dbReference>
<accession>A0ABZ1T6Z2</accession>
<dbReference type="Proteomes" id="UP001432039">
    <property type="component" value="Chromosome"/>
</dbReference>
<sequence>MDQFPPTGEETISMCMDPEVSSLMTVIAQGAARTQKTINVTSVVSG</sequence>
<keyword evidence="2" id="KW-1185">Reference proteome</keyword>
<protein>
    <submittedName>
        <fullName evidence="1">Uncharacterized protein</fullName>
    </submittedName>
</protein>
<name>A0ABZ1T6Z2_STRVG</name>
<dbReference type="RefSeq" id="WP_328961089.1">
    <property type="nucleotide sequence ID" value="NZ_CP108090.1"/>
</dbReference>
<proteinExistence type="predicted"/>
<reference evidence="1" key="1">
    <citation type="submission" date="2022-10" db="EMBL/GenBank/DDBJ databases">
        <title>The complete genomes of actinobacterial strains from the NBC collection.</title>
        <authorList>
            <person name="Joergensen T.S."/>
            <person name="Alvarez Arevalo M."/>
            <person name="Sterndorff E.B."/>
            <person name="Faurdal D."/>
            <person name="Vuksanovic O."/>
            <person name="Mourched A.-S."/>
            <person name="Charusanti P."/>
            <person name="Shaw S."/>
            <person name="Blin K."/>
            <person name="Weber T."/>
        </authorList>
    </citation>
    <scope>NUCLEOTIDE SEQUENCE</scope>
    <source>
        <strain evidence="1">NBC_00248</strain>
    </source>
</reference>
<evidence type="ECO:0000313" key="2">
    <source>
        <dbReference type="Proteomes" id="UP001432039"/>
    </source>
</evidence>
<evidence type="ECO:0000313" key="1">
    <source>
        <dbReference type="EMBL" id="WUQ11639.1"/>
    </source>
</evidence>
<gene>
    <name evidence="1" type="ORF">OG517_09440</name>
</gene>